<proteinExistence type="predicted"/>
<evidence type="ECO:0000256" key="1">
    <source>
        <dbReference type="ARBA" id="ARBA00022801"/>
    </source>
</evidence>
<protein>
    <recommendedName>
        <fullName evidence="2">Xaa-Pro dipeptidyl-peptidase-like domain-containing protein</fullName>
    </recommendedName>
</protein>
<keyword evidence="1" id="KW-0378">Hydrolase</keyword>
<dbReference type="GO" id="GO:0052689">
    <property type="term" value="F:carboxylic ester hydrolase activity"/>
    <property type="evidence" value="ECO:0007669"/>
    <property type="project" value="TreeGrafter"/>
</dbReference>
<name>A0A2W7RA82_9BACT</name>
<dbReference type="InterPro" id="IPR002471">
    <property type="entry name" value="Pept_S9_AS"/>
</dbReference>
<dbReference type="GO" id="GO:0004252">
    <property type="term" value="F:serine-type endopeptidase activity"/>
    <property type="evidence" value="ECO:0007669"/>
    <property type="project" value="InterPro"/>
</dbReference>
<accession>A0A2W7RA82</accession>
<dbReference type="InterPro" id="IPR000383">
    <property type="entry name" value="Xaa-Pro-like_dom"/>
</dbReference>
<dbReference type="PANTHER" id="PTHR43265:SF1">
    <property type="entry name" value="ESTERASE ESTD"/>
    <property type="match status" value="1"/>
</dbReference>
<feature type="domain" description="Xaa-Pro dipeptidyl-peptidase-like" evidence="2">
    <location>
        <begin position="201"/>
        <end position="459"/>
    </location>
</feature>
<dbReference type="PROSITE" id="PS00708">
    <property type="entry name" value="PRO_ENDOPEP_SER"/>
    <property type="match status" value="1"/>
</dbReference>
<dbReference type="InterPro" id="IPR029058">
    <property type="entry name" value="AB_hydrolase_fold"/>
</dbReference>
<keyword evidence="4" id="KW-1185">Reference proteome</keyword>
<dbReference type="AlphaFoldDB" id="A0A2W7RA82"/>
<evidence type="ECO:0000313" key="3">
    <source>
        <dbReference type="EMBL" id="PZX52567.1"/>
    </source>
</evidence>
<dbReference type="PANTHER" id="PTHR43265">
    <property type="entry name" value="ESTERASE ESTD"/>
    <property type="match status" value="1"/>
</dbReference>
<sequence length="519" mass="56956">MLIRYLPQLEIFQLAIISSKLYYNQSSIHEPILANSFFYFSLVILKVSVYPFHMKTLPLLLIACLFSVSSFAQDITGQWNGALKVQTVQLRLVFNVKKTESGYSATMDSPDQGAFGIPVTSTSFENGNLKISITNANINYEGTLGDDNIIIGVFTQAGQSFPMNLSREEIENPLSKRPQEPKKPFPYRSEEVVFENIQGEILLAGTLTLPEQTGSFPAVVLISGSGAQNRDEELMGHKPFLVLSDYLTKNGIAVLRFDDRGTAASTGDFSNATSVDFATDVASAVQYLQARPEIDKSKIGLIGHSEGGIIAPMVAGNSDDIDFIVLLAGTGIRGDKLLLAQQALIGEASGMSPNQLAENDMISKKTFEIMLKDQGEAELKGEITNYMTQVFRNIPAENIPEGMSEEEFVNAQVEQLTSPWMQYFIKYDPAPALEKVSCPVLAINGEKDLQVPPKENLEAIKAALEKGGNTNVTTMELPGLNHLFQEAETGAPSEYAEIEQTFSPKAMEVVLEWIKGRVR</sequence>
<dbReference type="GO" id="GO:0006508">
    <property type="term" value="P:proteolysis"/>
    <property type="evidence" value="ECO:0007669"/>
    <property type="project" value="InterPro"/>
</dbReference>
<evidence type="ECO:0000259" key="2">
    <source>
        <dbReference type="Pfam" id="PF02129"/>
    </source>
</evidence>
<dbReference type="EMBL" id="QKZT01000007">
    <property type="protein sequence ID" value="PZX52567.1"/>
    <property type="molecule type" value="Genomic_DNA"/>
</dbReference>
<dbReference type="Pfam" id="PF02129">
    <property type="entry name" value="Peptidase_S15"/>
    <property type="match status" value="1"/>
</dbReference>
<gene>
    <name evidence="3" type="ORF">LV85_01869</name>
</gene>
<dbReference type="Proteomes" id="UP000248882">
    <property type="component" value="Unassembled WGS sequence"/>
</dbReference>
<organism evidence="3 4">
    <name type="scientific">Algoriphagus chordae</name>
    <dbReference type="NCBI Taxonomy" id="237019"/>
    <lineage>
        <taxon>Bacteria</taxon>
        <taxon>Pseudomonadati</taxon>
        <taxon>Bacteroidota</taxon>
        <taxon>Cytophagia</taxon>
        <taxon>Cytophagales</taxon>
        <taxon>Cyclobacteriaceae</taxon>
        <taxon>Algoriphagus</taxon>
    </lineage>
</organism>
<dbReference type="InterPro" id="IPR053145">
    <property type="entry name" value="AB_hydrolase_Est10"/>
</dbReference>
<reference evidence="3 4" key="1">
    <citation type="submission" date="2018-06" db="EMBL/GenBank/DDBJ databases">
        <title>Genomic Encyclopedia of Archaeal and Bacterial Type Strains, Phase II (KMG-II): from individual species to whole genera.</title>
        <authorList>
            <person name="Goeker M."/>
        </authorList>
    </citation>
    <scope>NUCLEOTIDE SEQUENCE [LARGE SCALE GENOMIC DNA]</scope>
    <source>
        <strain evidence="3 4">DSM 19830</strain>
    </source>
</reference>
<comment type="caution">
    <text evidence="3">The sequence shown here is derived from an EMBL/GenBank/DDBJ whole genome shotgun (WGS) entry which is preliminary data.</text>
</comment>
<dbReference type="Gene3D" id="3.40.50.1820">
    <property type="entry name" value="alpha/beta hydrolase"/>
    <property type="match status" value="1"/>
</dbReference>
<evidence type="ECO:0000313" key="4">
    <source>
        <dbReference type="Proteomes" id="UP000248882"/>
    </source>
</evidence>
<dbReference type="SUPFAM" id="SSF53474">
    <property type="entry name" value="alpha/beta-Hydrolases"/>
    <property type="match status" value="1"/>
</dbReference>